<feature type="transmembrane region" description="Helical" evidence="7">
    <location>
        <begin position="44"/>
        <end position="73"/>
    </location>
</feature>
<dbReference type="PANTHER" id="PTHR30477:SF0">
    <property type="entry name" value="METAL TRANSPORT SYSTEM MEMBRANE PROTEIN TM_0125-RELATED"/>
    <property type="match status" value="1"/>
</dbReference>
<comment type="similarity">
    <text evidence="2 6">Belongs to the ABC-3 integral membrane protein family.</text>
</comment>
<keyword evidence="5 7" id="KW-0472">Membrane</keyword>
<keyword evidence="4 7" id="KW-1133">Transmembrane helix</keyword>
<keyword evidence="3 6" id="KW-0812">Transmembrane</keyword>
<keyword evidence="6" id="KW-0813">Transport</keyword>
<evidence type="ECO:0000256" key="1">
    <source>
        <dbReference type="ARBA" id="ARBA00004141"/>
    </source>
</evidence>
<comment type="caution">
    <text evidence="8">The sequence shown here is derived from an EMBL/GenBank/DDBJ whole genome shotgun (WGS) entry which is preliminary data.</text>
</comment>
<feature type="transmembrane region" description="Helical" evidence="7">
    <location>
        <begin position="190"/>
        <end position="210"/>
    </location>
</feature>
<sequence length="271" mass="29084">MDILYSDFFQRAILGGVLIGLAAPLLGIFLVLRRLSMIGDTLAHVSIAGVALGFLVNIYPLGMGLVFSIIAAFGIEKLRKTYKTYAELSIAIIMSGGVALATFLFSQGKGFNLNVTSYLFGSIYTLDNTDVLIVGIVTVIVLCVVFFLFKEFFLMSFDEDAAGVSGLPIQYLNMVITILTALVISVSIKIVGALLVSALLTIPVATSLVFSRGFKQTVIWSVIYSEISVVAGLLIAGLFNYAPGATVVLSLISILVLTLLFKLTFRRGLSI</sequence>
<evidence type="ECO:0000256" key="6">
    <source>
        <dbReference type="RuleBase" id="RU003943"/>
    </source>
</evidence>
<organism evidence="8 9">
    <name type="scientific">Paenibacillus gansuensis</name>
    <dbReference type="NCBI Taxonomy" id="306542"/>
    <lineage>
        <taxon>Bacteria</taxon>
        <taxon>Bacillati</taxon>
        <taxon>Bacillota</taxon>
        <taxon>Bacilli</taxon>
        <taxon>Bacillales</taxon>
        <taxon>Paenibacillaceae</taxon>
        <taxon>Paenibacillus</taxon>
    </lineage>
</organism>
<evidence type="ECO:0000313" key="9">
    <source>
        <dbReference type="Proteomes" id="UP001597541"/>
    </source>
</evidence>
<protein>
    <submittedName>
        <fullName evidence="8">Metal ABC transporter permease</fullName>
    </submittedName>
</protein>
<evidence type="ECO:0000256" key="2">
    <source>
        <dbReference type="ARBA" id="ARBA00008034"/>
    </source>
</evidence>
<name>A0ABW5P984_9BACL</name>
<evidence type="ECO:0000256" key="4">
    <source>
        <dbReference type="ARBA" id="ARBA00022989"/>
    </source>
</evidence>
<dbReference type="Proteomes" id="UP001597541">
    <property type="component" value="Unassembled WGS sequence"/>
</dbReference>
<proteinExistence type="inferred from homology"/>
<feature type="transmembrane region" description="Helical" evidence="7">
    <location>
        <begin position="245"/>
        <end position="265"/>
    </location>
</feature>
<comment type="subcellular location">
    <subcellularLocation>
        <location evidence="6">Cell membrane</location>
        <topology evidence="6">Multi-pass membrane protein</topology>
    </subcellularLocation>
    <subcellularLocation>
        <location evidence="1">Membrane</location>
        <topology evidence="1">Multi-pass membrane protein</topology>
    </subcellularLocation>
</comment>
<keyword evidence="9" id="KW-1185">Reference proteome</keyword>
<gene>
    <name evidence="8" type="ORF">ACFSUF_05375</name>
</gene>
<feature type="transmembrane region" description="Helical" evidence="7">
    <location>
        <begin position="131"/>
        <end position="149"/>
    </location>
</feature>
<evidence type="ECO:0000256" key="5">
    <source>
        <dbReference type="ARBA" id="ARBA00023136"/>
    </source>
</evidence>
<dbReference type="SUPFAM" id="SSF81345">
    <property type="entry name" value="ABC transporter involved in vitamin B12 uptake, BtuC"/>
    <property type="match status" value="1"/>
</dbReference>
<dbReference type="InterPro" id="IPR037294">
    <property type="entry name" value="ABC_BtuC-like"/>
</dbReference>
<feature type="transmembrane region" description="Helical" evidence="7">
    <location>
        <begin position="85"/>
        <end position="105"/>
    </location>
</feature>
<dbReference type="PANTHER" id="PTHR30477">
    <property type="entry name" value="ABC-TRANSPORTER METAL-BINDING PROTEIN"/>
    <property type="match status" value="1"/>
</dbReference>
<dbReference type="EMBL" id="JBHUME010000005">
    <property type="protein sequence ID" value="MFD2611852.1"/>
    <property type="molecule type" value="Genomic_DNA"/>
</dbReference>
<dbReference type="Gene3D" id="1.10.3470.10">
    <property type="entry name" value="ABC transporter involved in vitamin B12 uptake, BtuC"/>
    <property type="match status" value="1"/>
</dbReference>
<feature type="transmembrane region" description="Helical" evidence="7">
    <location>
        <begin position="217"/>
        <end position="239"/>
    </location>
</feature>
<feature type="transmembrane region" description="Helical" evidence="7">
    <location>
        <begin position="12"/>
        <end position="32"/>
    </location>
</feature>
<feature type="transmembrane region" description="Helical" evidence="7">
    <location>
        <begin position="161"/>
        <end position="184"/>
    </location>
</feature>
<evidence type="ECO:0000256" key="3">
    <source>
        <dbReference type="ARBA" id="ARBA00022692"/>
    </source>
</evidence>
<evidence type="ECO:0000313" key="8">
    <source>
        <dbReference type="EMBL" id="MFD2611852.1"/>
    </source>
</evidence>
<dbReference type="InterPro" id="IPR001626">
    <property type="entry name" value="ABC_TroCD"/>
</dbReference>
<evidence type="ECO:0000256" key="7">
    <source>
        <dbReference type="SAM" id="Phobius"/>
    </source>
</evidence>
<dbReference type="Pfam" id="PF00950">
    <property type="entry name" value="ABC-3"/>
    <property type="match status" value="1"/>
</dbReference>
<reference evidence="9" key="1">
    <citation type="journal article" date="2019" name="Int. J. Syst. Evol. Microbiol.">
        <title>The Global Catalogue of Microorganisms (GCM) 10K type strain sequencing project: providing services to taxonomists for standard genome sequencing and annotation.</title>
        <authorList>
            <consortium name="The Broad Institute Genomics Platform"/>
            <consortium name="The Broad Institute Genome Sequencing Center for Infectious Disease"/>
            <person name="Wu L."/>
            <person name="Ma J."/>
        </authorList>
    </citation>
    <scope>NUCLEOTIDE SEQUENCE [LARGE SCALE GENOMIC DNA]</scope>
    <source>
        <strain evidence="9">KCTC 3950</strain>
    </source>
</reference>
<dbReference type="RefSeq" id="WP_377601741.1">
    <property type="nucleotide sequence ID" value="NZ_JBHUME010000005.1"/>
</dbReference>
<accession>A0ABW5P984</accession>